<dbReference type="FunFam" id="4.10.280.10:FF:000004">
    <property type="entry name" value="Basic helix-loop-helix transcription factor"/>
    <property type="match status" value="1"/>
</dbReference>
<keyword evidence="3" id="KW-0805">Transcription regulation</keyword>
<evidence type="ECO:0000256" key="5">
    <source>
        <dbReference type="ARBA" id="ARBA00023242"/>
    </source>
</evidence>
<keyword evidence="5" id="KW-0539">Nucleus</keyword>
<dbReference type="PANTHER" id="PTHR46807">
    <property type="entry name" value="TRANSCRIPTION FACTOR PIF3"/>
    <property type="match status" value="1"/>
</dbReference>
<dbReference type="GO" id="GO:0046983">
    <property type="term" value="F:protein dimerization activity"/>
    <property type="evidence" value="ECO:0007669"/>
    <property type="project" value="InterPro"/>
</dbReference>
<feature type="signal peptide" evidence="7">
    <location>
        <begin position="1"/>
        <end position="29"/>
    </location>
</feature>
<reference evidence="10" key="2">
    <citation type="submission" date="2025-08" db="UniProtKB">
        <authorList>
            <consortium name="RefSeq"/>
        </authorList>
    </citation>
    <scope>IDENTIFICATION</scope>
    <source>
        <tissue evidence="10">Young leaves</tissue>
    </source>
</reference>
<dbReference type="CDD" id="cd11445">
    <property type="entry name" value="bHLH_AtPIF_like"/>
    <property type="match status" value="1"/>
</dbReference>
<sequence length="637" mass="69998">MRTETAAGGKSIPFLFHSLHLLFFKAAHSITVELEEKGTTLEKEANSCAMNHYVPHWNLEDDSTSFRVLPATNQKKTIWSRSAPFPSISSTISRLDDELVELVWQDGRVITHSQTHRKSPPAIGEFKQAQKAEPAPKCRGPLGIWSNLSQEDETASWFQYSLDDSLEKEFCPEFFCGMPNVDAIGTGKMTKDVAAEGERPTKFGAIEETNVFAGSDPEQSSIRFKENTMPPPKTNVIASTQQAPCLPSSNLVNFPHFSRPGPVMADVGSLNGQLGKESGKRIRLGAGESTSMMTIASSICGSNQIQAQPDPSHTMSSDTAGVAAIGLKEDAQMTSPSERTRTNTYDVTVTSSSGGSGCSFGRAGRQSAINQSHKRKGRDAEESECQSEEADYEYVEANKLAQRSPFTRRSRSAEVHNLSERRRRDRINEKMKALQELIPHCNKTDKASMLDEAIEYLKSLQLQVQIMWMGSGMAPMMFPAVQQYMSRMGMGMGHASMPSIHGPVQLPRVPFINQSIASTSTAHQMPLCLSPALNALNFPNQMQNVHLPGSYAPYLGFHHMRAPSQEMDFYTYGSRMVQQNQTAAAPNSSILPTAGEVPAENNQNNKSEENLVRPCDVDCHLVVSSPDVGLMDTLITL</sequence>
<feature type="domain" description="BHLH" evidence="8">
    <location>
        <begin position="411"/>
        <end position="460"/>
    </location>
</feature>
<comment type="subcellular location">
    <subcellularLocation>
        <location evidence="1">Nucleus</location>
    </subcellularLocation>
</comment>
<evidence type="ECO:0000313" key="9">
    <source>
        <dbReference type="Proteomes" id="UP000228380"/>
    </source>
</evidence>
<dbReference type="InterPro" id="IPR036638">
    <property type="entry name" value="HLH_DNA-bd_sf"/>
</dbReference>
<evidence type="ECO:0000313" key="10">
    <source>
        <dbReference type="RefSeq" id="XP_008811817.3"/>
    </source>
</evidence>
<gene>
    <name evidence="10" type="primary">LOC103722886</name>
</gene>
<dbReference type="SMART" id="SM00353">
    <property type="entry name" value="HLH"/>
    <property type="match status" value="1"/>
</dbReference>
<keyword evidence="4" id="KW-0804">Transcription</keyword>
<feature type="compositionally biased region" description="Polar residues" evidence="6">
    <location>
        <begin position="581"/>
        <end position="591"/>
    </location>
</feature>
<organism evidence="9 10">
    <name type="scientific">Phoenix dactylifera</name>
    <name type="common">Date palm</name>
    <dbReference type="NCBI Taxonomy" id="42345"/>
    <lineage>
        <taxon>Eukaryota</taxon>
        <taxon>Viridiplantae</taxon>
        <taxon>Streptophyta</taxon>
        <taxon>Embryophyta</taxon>
        <taxon>Tracheophyta</taxon>
        <taxon>Spermatophyta</taxon>
        <taxon>Magnoliopsida</taxon>
        <taxon>Liliopsida</taxon>
        <taxon>Arecaceae</taxon>
        <taxon>Coryphoideae</taxon>
        <taxon>Phoeniceae</taxon>
        <taxon>Phoenix</taxon>
    </lineage>
</organism>
<evidence type="ECO:0000256" key="4">
    <source>
        <dbReference type="ARBA" id="ARBA00023163"/>
    </source>
</evidence>
<reference evidence="9" key="1">
    <citation type="journal article" date="2019" name="Nat. Commun.">
        <title>Genome-wide association mapping of date palm fruit traits.</title>
        <authorList>
            <person name="Hazzouri K.M."/>
            <person name="Gros-Balthazard M."/>
            <person name="Flowers J.M."/>
            <person name="Copetti D."/>
            <person name="Lemansour A."/>
            <person name="Lebrun M."/>
            <person name="Masmoudi K."/>
            <person name="Ferrand S."/>
            <person name="Dhar M.I."/>
            <person name="Fresquez Z.A."/>
            <person name="Rosas U."/>
            <person name="Zhang J."/>
            <person name="Talag J."/>
            <person name="Lee S."/>
            <person name="Kudrna D."/>
            <person name="Powell R.F."/>
            <person name="Leitch I.J."/>
            <person name="Krueger R.R."/>
            <person name="Wing R.A."/>
            <person name="Amiri K.M.A."/>
            <person name="Purugganan M.D."/>
        </authorList>
    </citation>
    <scope>NUCLEOTIDE SEQUENCE [LARGE SCALE GENOMIC DNA]</scope>
    <source>
        <strain evidence="9">cv. Khalas</strain>
    </source>
</reference>
<dbReference type="InterPro" id="IPR047265">
    <property type="entry name" value="PIF1-like_bHLH"/>
</dbReference>
<keyword evidence="7" id="KW-0732">Signal</keyword>
<evidence type="ECO:0000256" key="1">
    <source>
        <dbReference type="ARBA" id="ARBA00004123"/>
    </source>
</evidence>
<evidence type="ECO:0000259" key="8">
    <source>
        <dbReference type="PROSITE" id="PS50888"/>
    </source>
</evidence>
<feature type="region of interest" description="Disordered" evidence="6">
    <location>
        <begin position="330"/>
        <end position="387"/>
    </location>
</feature>
<accession>A0A8B7D340</accession>
<dbReference type="Pfam" id="PF00010">
    <property type="entry name" value="HLH"/>
    <property type="match status" value="1"/>
</dbReference>
<dbReference type="AlphaFoldDB" id="A0A8B7D340"/>
<dbReference type="GO" id="GO:0003700">
    <property type="term" value="F:DNA-binding transcription factor activity"/>
    <property type="evidence" value="ECO:0007669"/>
    <property type="project" value="InterPro"/>
</dbReference>
<dbReference type="PANTHER" id="PTHR46807:SF7">
    <property type="entry name" value="BHLH DOMAIN-CONTAINING PROTEIN"/>
    <property type="match status" value="1"/>
</dbReference>
<name>A0A8B7D340_PHODC</name>
<protein>
    <submittedName>
        <fullName evidence="10">Transcription factor PIF4-like isoform X1</fullName>
    </submittedName>
</protein>
<feature type="chain" id="PRO_5034025472" evidence="7">
    <location>
        <begin position="30"/>
        <end position="637"/>
    </location>
</feature>
<dbReference type="SUPFAM" id="SSF47459">
    <property type="entry name" value="HLH, helix-loop-helix DNA-binding domain"/>
    <property type="match status" value="1"/>
</dbReference>
<evidence type="ECO:0000256" key="3">
    <source>
        <dbReference type="ARBA" id="ARBA00023015"/>
    </source>
</evidence>
<dbReference type="InterPro" id="IPR044273">
    <property type="entry name" value="PIF3-like"/>
</dbReference>
<evidence type="ECO:0000256" key="6">
    <source>
        <dbReference type="SAM" id="MobiDB-lite"/>
    </source>
</evidence>
<feature type="region of interest" description="Disordered" evidence="6">
    <location>
        <begin position="581"/>
        <end position="603"/>
    </location>
</feature>
<evidence type="ECO:0000256" key="2">
    <source>
        <dbReference type="ARBA" id="ARBA00005510"/>
    </source>
</evidence>
<dbReference type="RefSeq" id="XP_008811817.3">
    <property type="nucleotide sequence ID" value="XM_008813595.4"/>
</dbReference>
<comment type="similarity">
    <text evidence="2">Belongs to the bHLH protein family.</text>
</comment>
<dbReference type="InterPro" id="IPR011598">
    <property type="entry name" value="bHLH_dom"/>
</dbReference>
<evidence type="ECO:0000256" key="7">
    <source>
        <dbReference type="SAM" id="SignalP"/>
    </source>
</evidence>
<dbReference type="KEGG" id="pda:103722886"/>
<dbReference type="Proteomes" id="UP000228380">
    <property type="component" value="Chromosome 11"/>
</dbReference>
<dbReference type="PROSITE" id="PS50888">
    <property type="entry name" value="BHLH"/>
    <property type="match status" value="1"/>
</dbReference>
<dbReference type="Gene3D" id="4.10.280.10">
    <property type="entry name" value="Helix-loop-helix DNA-binding domain"/>
    <property type="match status" value="1"/>
</dbReference>
<dbReference type="GeneID" id="103722886"/>
<dbReference type="GO" id="GO:0005634">
    <property type="term" value="C:nucleus"/>
    <property type="evidence" value="ECO:0007669"/>
    <property type="project" value="UniProtKB-SubCell"/>
</dbReference>
<keyword evidence="9" id="KW-1185">Reference proteome</keyword>
<dbReference type="OrthoDB" id="690068at2759"/>
<proteinExistence type="inferred from homology"/>
<feature type="compositionally biased region" description="Polar residues" evidence="6">
    <location>
        <begin position="332"/>
        <end position="350"/>
    </location>
</feature>